<dbReference type="Proteomes" id="UP000077266">
    <property type="component" value="Unassembled WGS sequence"/>
</dbReference>
<dbReference type="InterPro" id="IPR036851">
    <property type="entry name" value="Chloroperoxidase-like_sf"/>
</dbReference>
<feature type="domain" description="Heme haloperoxidase family profile" evidence="9">
    <location>
        <begin position="8"/>
        <end position="284"/>
    </location>
</feature>
<keyword evidence="2" id="KW-0575">Peroxidase</keyword>
<dbReference type="AlphaFoldDB" id="A0A165EM69"/>
<feature type="compositionally biased region" description="Basic and acidic residues" evidence="8">
    <location>
        <begin position="272"/>
        <end position="281"/>
    </location>
</feature>
<evidence type="ECO:0000313" key="11">
    <source>
        <dbReference type="Proteomes" id="UP000077266"/>
    </source>
</evidence>
<organism evidence="10 11">
    <name type="scientific">Exidia glandulosa HHB12029</name>
    <dbReference type="NCBI Taxonomy" id="1314781"/>
    <lineage>
        <taxon>Eukaryota</taxon>
        <taxon>Fungi</taxon>
        <taxon>Dikarya</taxon>
        <taxon>Basidiomycota</taxon>
        <taxon>Agaricomycotina</taxon>
        <taxon>Agaricomycetes</taxon>
        <taxon>Auriculariales</taxon>
        <taxon>Exidiaceae</taxon>
        <taxon>Exidia</taxon>
    </lineage>
</organism>
<keyword evidence="6" id="KW-0408">Iron</keyword>
<accession>A0A165EM69</accession>
<dbReference type="PROSITE" id="PS51405">
    <property type="entry name" value="HEME_HALOPEROXIDASE"/>
    <property type="match status" value="1"/>
</dbReference>
<evidence type="ECO:0000256" key="2">
    <source>
        <dbReference type="ARBA" id="ARBA00022559"/>
    </source>
</evidence>
<gene>
    <name evidence="10" type="ORF">EXIGLDRAFT_773842</name>
</gene>
<dbReference type="PANTHER" id="PTHR33577">
    <property type="entry name" value="STERIGMATOCYSTIN BIOSYNTHESIS PEROXIDASE STCC-RELATED"/>
    <property type="match status" value="1"/>
</dbReference>
<reference evidence="10 11" key="1">
    <citation type="journal article" date="2016" name="Mol. Biol. Evol.">
        <title>Comparative Genomics of Early-Diverging Mushroom-Forming Fungi Provides Insights into the Origins of Lignocellulose Decay Capabilities.</title>
        <authorList>
            <person name="Nagy L.G."/>
            <person name="Riley R."/>
            <person name="Tritt A."/>
            <person name="Adam C."/>
            <person name="Daum C."/>
            <person name="Floudas D."/>
            <person name="Sun H."/>
            <person name="Yadav J.S."/>
            <person name="Pangilinan J."/>
            <person name="Larsson K.H."/>
            <person name="Matsuura K."/>
            <person name="Barry K."/>
            <person name="Labutti K."/>
            <person name="Kuo R."/>
            <person name="Ohm R.A."/>
            <person name="Bhattacharya S.S."/>
            <person name="Shirouzu T."/>
            <person name="Yoshinaga Y."/>
            <person name="Martin F.M."/>
            <person name="Grigoriev I.V."/>
            <person name="Hibbett D.S."/>
        </authorList>
    </citation>
    <scope>NUCLEOTIDE SEQUENCE [LARGE SCALE GENOMIC DNA]</scope>
    <source>
        <strain evidence="10 11">HHB12029</strain>
    </source>
</reference>
<evidence type="ECO:0000259" key="9">
    <source>
        <dbReference type="PROSITE" id="PS51405"/>
    </source>
</evidence>
<evidence type="ECO:0000256" key="1">
    <source>
        <dbReference type="ARBA" id="ARBA00001970"/>
    </source>
</evidence>
<keyword evidence="4" id="KW-0479">Metal-binding</keyword>
<comment type="similarity">
    <text evidence="7">Belongs to the chloroperoxidase family.</text>
</comment>
<dbReference type="Gene3D" id="1.10.489.10">
    <property type="entry name" value="Chloroperoxidase-like"/>
    <property type="match status" value="1"/>
</dbReference>
<dbReference type="STRING" id="1314781.A0A165EM69"/>
<dbReference type="SUPFAM" id="SSF47571">
    <property type="entry name" value="Cloroperoxidase"/>
    <property type="match status" value="1"/>
</dbReference>
<dbReference type="OrthoDB" id="407298at2759"/>
<evidence type="ECO:0000256" key="6">
    <source>
        <dbReference type="ARBA" id="ARBA00023004"/>
    </source>
</evidence>
<dbReference type="GO" id="GO:0004601">
    <property type="term" value="F:peroxidase activity"/>
    <property type="evidence" value="ECO:0007669"/>
    <property type="project" value="UniProtKB-KW"/>
</dbReference>
<keyword evidence="5" id="KW-0560">Oxidoreductase</keyword>
<dbReference type="Pfam" id="PF01328">
    <property type="entry name" value="Peroxidase_2"/>
    <property type="match status" value="1"/>
</dbReference>
<sequence length="290" mass="32102">MARQTSSALHAYNPPQFEDVRSPCPALNARANYSYIPYNGKDIAFIASVRALCEVYHLSWLLAIVLTLVGCFCSKRLAFDLRLSDTRNVWSGQQLAVIESRRAPSPGRLVEHSLVPYVSAKFGEPSYSGRRDARYILSSHAKSSPSRLKRRPILVPDPLNTAHGSRLAVAYDDRKNLYLPMHATFSSPKARLLVYGTRYLDRPHPTDARTDFVLEVAPVNMHAVVSGACYVPRRTLNLAHEQLGRTRLGEILATVLGAAQCGTSPARLGRRATPERHDSAPRRGATGAMR</sequence>
<comment type="cofactor">
    <cofactor evidence="1">
        <name>heme b</name>
        <dbReference type="ChEBI" id="CHEBI:60344"/>
    </cofactor>
</comment>
<evidence type="ECO:0000256" key="8">
    <source>
        <dbReference type="SAM" id="MobiDB-lite"/>
    </source>
</evidence>
<dbReference type="EMBL" id="KV426131">
    <property type="protein sequence ID" value="KZV87266.1"/>
    <property type="molecule type" value="Genomic_DNA"/>
</dbReference>
<keyword evidence="3" id="KW-0349">Heme</keyword>
<name>A0A165EM69_EXIGL</name>
<proteinExistence type="inferred from homology"/>
<protein>
    <recommendedName>
        <fullName evidence="9">Heme haloperoxidase family profile domain-containing protein</fullName>
    </recommendedName>
</protein>
<evidence type="ECO:0000256" key="3">
    <source>
        <dbReference type="ARBA" id="ARBA00022617"/>
    </source>
</evidence>
<dbReference type="InParanoid" id="A0A165EM69"/>
<dbReference type="InterPro" id="IPR000028">
    <property type="entry name" value="Chloroperoxidase"/>
</dbReference>
<evidence type="ECO:0000256" key="4">
    <source>
        <dbReference type="ARBA" id="ARBA00022723"/>
    </source>
</evidence>
<evidence type="ECO:0000256" key="7">
    <source>
        <dbReference type="ARBA" id="ARBA00025795"/>
    </source>
</evidence>
<dbReference type="PANTHER" id="PTHR33577:SF9">
    <property type="entry name" value="PEROXIDASE STCC"/>
    <property type="match status" value="1"/>
</dbReference>
<keyword evidence="11" id="KW-1185">Reference proteome</keyword>
<feature type="region of interest" description="Disordered" evidence="8">
    <location>
        <begin position="264"/>
        <end position="290"/>
    </location>
</feature>
<evidence type="ECO:0000256" key="5">
    <source>
        <dbReference type="ARBA" id="ARBA00023002"/>
    </source>
</evidence>
<evidence type="ECO:0000313" key="10">
    <source>
        <dbReference type="EMBL" id="KZV87266.1"/>
    </source>
</evidence>
<dbReference type="GO" id="GO:0046872">
    <property type="term" value="F:metal ion binding"/>
    <property type="evidence" value="ECO:0007669"/>
    <property type="project" value="UniProtKB-KW"/>
</dbReference>